<name>A0A183IKL4_9BILA</name>
<reference evidence="14" key="1">
    <citation type="submission" date="2016-06" db="UniProtKB">
        <authorList>
            <consortium name="WormBaseParasite"/>
        </authorList>
    </citation>
    <scope>IDENTIFICATION</scope>
</reference>
<feature type="domain" description="SLC12A transporter C-terminal" evidence="11">
    <location>
        <begin position="500"/>
        <end position="986"/>
    </location>
</feature>
<dbReference type="GO" id="GO:0055075">
    <property type="term" value="P:potassium ion homeostasis"/>
    <property type="evidence" value="ECO:0007669"/>
    <property type="project" value="TreeGrafter"/>
</dbReference>
<dbReference type="FunFam" id="1.20.1740.10:FF:000013">
    <property type="entry name" value="Solute carrier family 12 member"/>
    <property type="match status" value="1"/>
</dbReference>
<feature type="region of interest" description="Disordered" evidence="8">
    <location>
        <begin position="1"/>
        <end position="22"/>
    </location>
</feature>
<dbReference type="GO" id="GO:1990573">
    <property type="term" value="P:potassium ion import across plasma membrane"/>
    <property type="evidence" value="ECO:0007669"/>
    <property type="project" value="TreeGrafter"/>
</dbReference>
<feature type="transmembrane region" description="Helical" evidence="9">
    <location>
        <begin position="410"/>
        <end position="427"/>
    </location>
</feature>
<dbReference type="InterPro" id="IPR004842">
    <property type="entry name" value="SLC12A_fam"/>
</dbReference>
<evidence type="ECO:0000259" key="10">
    <source>
        <dbReference type="Pfam" id="PF00324"/>
    </source>
</evidence>
<comment type="subcellular location">
    <subcellularLocation>
        <location evidence="1">Membrane</location>
        <topology evidence="1">Multi-pass membrane protein</topology>
    </subcellularLocation>
</comment>
<dbReference type="OrthoDB" id="2020542at2759"/>
<dbReference type="PANTHER" id="PTHR11827">
    <property type="entry name" value="SOLUTE CARRIER FAMILY 12, CATION COTRANSPORTERS"/>
    <property type="match status" value="1"/>
</dbReference>
<feature type="transmembrane region" description="Helical" evidence="9">
    <location>
        <begin position="27"/>
        <end position="48"/>
    </location>
</feature>
<dbReference type="GO" id="GO:0016020">
    <property type="term" value="C:membrane"/>
    <property type="evidence" value="ECO:0007669"/>
    <property type="project" value="UniProtKB-SubCell"/>
</dbReference>
<comment type="similarity">
    <text evidence="2">Belongs to the SLC12A transporter family.</text>
</comment>
<feature type="transmembrane region" description="Helical" evidence="9">
    <location>
        <begin position="353"/>
        <end position="374"/>
    </location>
</feature>
<evidence type="ECO:0000256" key="2">
    <source>
        <dbReference type="ARBA" id="ARBA00010593"/>
    </source>
</evidence>
<dbReference type="Proteomes" id="UP000270296">
    <property type="component" value="Unassembled WGS sequence"/>
</dbReference>
<dbReference type="GO" id="GO:0055064">
    <property type="term" value="P:chloride ion homeostasis"/>
    <property type="evidence" value="ECO:0007669"/>
    <property type="project" value="TreeGrafter"/>
</dbReference>
<dbReference type="Gene3D" id="1.20.1740.10">
    <property type="entry name" value="Amino acid/polyamine transporter I"/>
    <property type="match status" value="2"/>
</dbReference>
<accession>A0A183IKL4</accession>
<feature type="transmembrane region" description="Helical" evidence="9">
    <location>
        <begin position="229"/>
        <end position="248"/>
    </location>
</feature>
<feature type="compositionally biased region" description="Basic and acidic residues" evidence="8">
    <location>
        <begin position="1"/>
        <end position="20"/>
    </location>
</feature>
<dbReference type="EMBL" id="UZAM01008160">
    <property type="protein sequence ID" value="VDP03542.1"/>
    <property type="molecule type" value="Genomic_DNA"/>
</dbReference>
<gene>
    <name evidence="12" type="ORF">SBAD_LOCUS4160</name>
</gene>
<feature type="transmembrane region" description="Helical" evidence="9">
    <location>
        <begin position="180"/>
        <end position="198"/>
    </location>
</feature>
<evidence type="ECO:0000256" key="1">
    <source>
        <dbReference type="ARBA" id="ARBA00004141"/>
    </source>
</evidence>
<evidence type="ECO:0000313" key="14">
    <source>
        <dbReference type="WBParaSite" id="SBAD_0000434101-mRNA-1"/>
    </source>
</evidence>
<dbReference type="InterPro" id="IPR004841">
    <property type="entry name" value="AA-permease/SLC12A_dom"/>
</dbReference>
<dbReference type="WBParaSite" id="SBAD_0000434101-mRNA-1">
    <property type="protein sequence ID" value="SBAD_0000434101-mRNA-1"/>
    <property type="gene ID" value="SBAD_0000434101"/>
</dbReference>
<dbReference type="GO" id="GO:0006884">
    <property type="term" value="P:cell volume homeostasis"/>
    <property type="evidence" value="ECO:0007669"/>
    <property type="project" value="TreeGrafter"/>
</dbReference>
<dbReference type="InterPro" id="IPR018491">
    <property type="entry name" value="SLC12_C"/>
</dbReference>
<evidence type="ECO:0000256" key="6">
    <source>
        <dbReference type="ARBA" id="ARBA00022989"/>
    </source>
</evidence>
<feature type="domain" description="Amino acid permease/ SLC12A" evidence="10">
    <location>
        <begin position="253"/>
        <end position="491"/>
    </location>
</feature>
<keyword evidence="5 9" id="KW-0812">Transmembrane</keyword>
<evidence type="ECO:0000256" key="8">
    <source>
        <dbReference type="SAM" id="MobiDB-lite"/>
    </source>
</evidence>
<evidence type="ECO:0000313" key="12">
    <source>
        <dbReference type="EMBL" id="VDP03542.1"/>
    </source>
</evidence>
<feature type="transmembrane region" description="Helical" evidence="9">
    <location>
        <begin position="60"/>
        <end position="85"/>
    </location>
</feature>
<evidence type="ECO:0000256" key="3">
    <source>
        <dbReference type="ARBA" id="ARBA00019359"/>
    </source>
</evidence>
<sequence>MKDFQMKAEEKDERKDDTKKMKPPQKFGWIEGVLVRSAMSIFGVIFYLRLTWVTGQAGILLASGIVIVSSIIALFTALSLCAICSNGRIKGGGPYYIISRSLGPEFGGSIGIIFSTANAVAVGITISGFAETLNEVLKSYGVVFIDGGINSVRVLSWITEVVLFIIVITGVNFESKTQLVLMTVAVASVANYYIGSVLKPTDSQKARGMTGYKMSTFSDNMLPNFRGESLSTIFSIYFPAITGFLAGANMSAGSTVLRDASGSIEDIVFGNLSACNESCKYGLLNSYQVIEMEGGWGPLITLGIFAASLSSALAAMVSAPQIFDAVAKDKIFPYLEVLTSVPSGKGKNHPKKALFLTFCIAALIIAIGEINSIAPIITNFYMASYALINYACFDASFAQSPGFRPAFRHYNKWISLLGALICIVLMFYINWWAALMTTTFILLMYVYLVRRKPDVNWGTSSQANMYRSALQKILKLQNMPHHVKTYRPQFLVLTGSPVRRPALVDFVSNITKDSCLMICGHVVPGTVTERLIAAVDNFTQHMFKWLKRRRVYAFYRAVISSTLLEGAQSLLQLSGMSNLMPNILFIGYKNNWEECTLKEIYDYFQLIHLGFDFDKGVCILRLPQGFDISQLIDETRKTEMLHQTSDDGQNVWTAQSDRNLRKTSIQSAVSSDTDVFPNDLEYKNRCKFLSQNSEFDASSLDVNFSESIIDVINGKSIAPRTHPAVKSLRCDPGYESSIDEESIRDLQFEIVTSNVHKALGPRKKSTVLNRIKWKKKSTGASTQFDVFKTKIKKAVIDVWWLYDDGGLTVLISHLLTLNKSYLQGSKLRIFTITNCESKIEEEKQKLAEMLSKFRIEFSEVCVLPNLNTPPDSSVQEEFTKFIEKFLVPTVSTMDPSEPAFSVYTDETELTNMKQRVKFHTLRYLRIRHLLLDKSKTANLIVLTFPIPRKRGISASLYLTWLEMLTKDLPPILLVRGNQKAVLTFYS</sequence>
<dbReference type="Pfam" id="PF00324">
    <property type="entry name" value="AA_permease"/>
    <property type="match status" value="2"/>
</dbReference>
<evidence type="ECO:0000256" key="7">
    <source>
        <dbReference type="ARBA" id="ARBA00023136"/>
    </source>
</evidence>
<dbReference type="Pfam" id="PF03522">
    <property type="entry name" value="SLC12"/>
    <property type="match status" value="1"/>
</dbReference>
<dbReference type="AlphaFoldDB" id="A0A183IKL4"/>
<reference evidence="12 13" key="2">
    <citation type="submission" date="2018-11" db="EMBL/GenBank/DDBJ databases">
        <authorList>
            <consortium name="Pathogen Informatics"/>
        </authorList>
    </citation>
    <scope>NUCLEOTIDE SEQUENCE [LARGE SCALE GENOMIC DNA]</scope>
</reference>
<evidence type="ECO:0000256" key="9">
    <source>
        <dbReference type="SAM" id="Phobius"/>
    </source>
</evidence>
<protein>
    <recommendedName>
        <fullName evidence="3">Solute carrier family 12 member 9</fullName>
    </recommendedName>
</protein>
<proteinExistence type="inferred from homology"/>
<keyword evidence="6 9" id="KW-1133">Transmembrane helix</keyword>
<dbReference type="PANTHER" id="PTHR11827:SF103">
    <property type="entry name" value="SODIUM CHLORIDE COTRANSPORTER 69, ISOFORM E"/>
    <property type="match status" value="1"/>
</dbReference>
<evidence type="ECO:0000313" key="13">
    <source>
        <dbReference type="Proteomes" id="UP000270296"/>
    </source>
</evidence>
<feature type="domain" description="Amino acid permease/ SLC12A" evidence="10">
    <location>
        <begin position="32"/>
        <end position="252"/>
    </location>
</feature>
<dbReference type="GO" id="GO:0055078">
    <property type="term" value="P:sodium ion homeostasis"/>
    <property type="evidence" value="ECO:0007669"/>
    <property type="project" value="TreeGrafter"/>
</dbReference>
<keyword evidence="4" id="KW-0813">Transport</keyword>
<feature type="transmembrane region" description="Helical" evidence="9">
    <location>
        <begin position="106"/>
        <end position="130"/>
    </location>
</feature>
<keyword evidence="7 9" id="KW-0472">Membrane</keyword>
<keyword evidence="13" id="KW-1185">Reference proteome</keyword>
<evidence type="ECO:0000259" key="11">
    <source>
        <dbReference type="Pfam" id="PF03522"/>
    </source>
</evidence>
<feature type="transmembrane region" description="Helical" evidence="9">
    <location>
        <begin position="154"/>
        <end position="173"/>
    </location>
</feature>
<dbReference type="GO" id="GO:0008511">
    <property type="term" value="F:sodium:potassium:chloride symporter activity"/>
    <property type="evidence" value="ECO:0007669"/>
    <property type="project" value="TreeGrafter"/>
</dbReference>
<organism evidence="14">
    <name type="scientific">Soboliphyme baturini</name>
    <dbReference type="NCBI Taxonomy" id="241478"/>
    <lineage>
        <taxon>Eukaryota</taxon>
        <taxon>Metazoa</taxon>
        <taxon>Ecdysozoa</taxon>
        <taxon>Nematoda</taxon>
        <taxon>Enoplea</taxon>
        <taxon>Dorylaimia</taxon>
        <taxon>Dioctophymatida</taxon>
        <taxon>Dioctophymatoidea</taxon>
        <taxon>Soboliphymatidae</taxon>
        <taxon>Soboliphyme</taxon>
    </lineage>
</organism>
<evidence type="ECO:0000256" key="5">
    <source>
        <dbReference type="ARBA" id="ARBA00022692"/>
    </source>
</evidence>
<evidence type="ECO:0000256" key="4">
    <source>
        <dbReference type="ARBA" id="ARBA00022448"/>
    </source>
</evidence>